<keyword evidence="8" id="KW-0411">Iron-sulfur</keyword>
<dbReference type="KEGG" id="dfe:Dfer_2049"/>
<evidence type="ECO:0000313" key="12">
    <source>
        <dbReference type="EMBL" id="ACT93272.1"/>
    </source>
</evidence>
<keyword evidence="7" id="KW-0408">Iron</keyword>
<comment type="cofactor">
    <cofactor evidence="1 10">
        <name>pyridoxal 5'-phosphate</name>
        <dbReference type="ChEBI" id="CHEBI:597326"/>
    </cofactor>
</comment>
<dbReference type="PROSITE" id="PS00595">
    <property type="entry name" value="AA_TRANSFER_CLASS_5"/>
    <property type="match status" value="1"/>
</dbReference>
<evidence type="ECO:0000256" key="2">
    <source>
        <dbReference type="ARBA" id="ARBA00006490"/>
    </source>
</evidence>
<dbReference type="InterPro" id="IPR015421">
    <property type="entry name" value="PyrdxlP-dep_Trfase_major"/>
</dbReference>
<dbReference type="OrthoDB" id="9804366at2"/>
<keyword evidence="13" id="KW-1185">Reference proteome</keyword>
<organism evidence="12 13">
    <name type="scientific">Dyadobacter fermentans (strain ATCC 700827 / DSM 18053 / CIP 107007 / KCTC 52180 / NS114)</name>
    <dbReference type="NCBI Taxonomy" id="471854"/>
    <lineage>
        <taxon>Bacteria</taxon>
        <taxon>Pseudomonadati</taxon>
        <taxon>Bacteroidota</taxon>
        <taxon>Cytophagia</taxon>
        <taxon>Cytophagales</taxon>
        <taxon>Spirosomataceae</taxon>
        <taxon>Dyadobacter</taxon>
    </lineage>
</organism>
<evidence type="ECO:0000256" key="5">
    <source>
        <dbReference type="ARBA" id="ARBA00022723"/>
    </source>
</evidence>
<dbReference type="PANTHER" id="PTHR11601">
    <property type="entry name" value="CYSTEINE DESULFURYLASE FAMILY MEMBER"/>
    <property type="match status" value="1"/>
</dbReference>
<comment type="similarity">
    <text evidence="2">Belongs to the class-V pyridoxal-phosphate-dependent aminotransferase family. NifS/IscS subfamily.</text>
</comment>
<dbReference type="InterPro" id="IPR020578">
    <property type="entry name" value="Aminotrans_V_PyrdxlP_BS"/>
</dbReference>
<keyword evidence="6" id="KW-0663">Pyridoxal phosphate</keyword>
<dbReference type="Pfam" id="PF00266">
    <property type="entry name" value="Aminotran_5"/>
    <property type="match status" value="1"/>
</dbReference>
<evidence type="ECO:0000256" key="10">
    <source>
        <dbReference type="RuleBase" id="RU004504"/>
    </source>
</evidence>
<dbReference type="HOGENOM" id="CLU_003433_0_0_10"/>
<reference evidence="12 13" key="1">
    <citation type="journal article" date="2009" name="Stand. Genomic Sci.">
        <title>Complete genome sequence of Dyadobacter fermentans type strain (NS114).</title>
        <authorList>
            <person name="Lang E."/>
            <person name="Lapidus A."/>
            <person name="Chertkov O."/>
            <person name="Brettin T."/>
            <person name="Detter J.C."/>
            <person name="Han C."/>
            <person name="Copeland A."/>
            <person name="Glavina Del Rio T."/>
            <person name="Nolan M."/>
            <person name="Chen F."/>
            <person name="Lucas S."/>
            <person name="Tice H."/>
            <person name="Cheng J.F."/>
            <person name="Land M."/>
            <person name="Hauser L."/>
            <person name="Chang Y.J."/>
            <person name="Jeffries C.D."/>
            <person name="Kopitz M."/>
            <person name="Bruce D."/>
            <person name="Goodwin L."/>
            <person name="Pitluck S."/>
            <person name="Ovchinnikova G."/>
            <person name="Pati A."/>
            <person name="Ivanova N."/>
            <person name="Mavrommatis K."/>
            <person name="Chen A."/>
            <person name="Palaniappan K."/>
            <person name="Chain P."/>
            <person name="Bristow J."/>
            <person name="Eisen J.A."/>
            <person name="Markowitz V."/>
            <person name="Hugenholtz P."/>
            <person name="Goker M."/>
            <person name="Rohde M."/>
            <person name="Kyrpides N.C."/>
            <person name="Klenk H.P."/>
        </authorList>
    </citation>
    <scope>NUCLEOTIDE SEQUENCE [LARGE SCALE GENOMIC DNA]</scope>
    <source>
        <strain evidence="13">ATCC 700827 / DSM 18053 / CIP 107007 / KCTC 52180 / NS114</strain>
    </source>
</reference>
<evidence type="ECO:0000256" key="7">
    <source>
        <dbReference type="ARBA" id="ARBA00023004"/>
    </source>
</evidence>
<evidence type="ECO:0000256" key="6">
    <source>
        <dbReference type="ARBA" id="ARBA00022898"/>
    </source>
</evidence>
<keyword evidence="12" id="KW-0032">Aminotransferase</keyword>
<dbReference type="EMBL" id="CP001619">
    <property type="protein sequence ID" value="ACT93272.1"/>
    <property type="molecule type" value="Genomic_DNA"/>
</dbReference>
<dbReference type="SUPFAM" id="SSF53383">
    <property type="entry name" value="PLP-dependent transferases"/>
    <property type="match status" value="1"/>
</dbReference>
<sequence length="402" mass="43402">MEIYLDNAATTALDPDVIEAILPFLTTNYANPSSAHGAGRRVKEAIDQARRTVAGLLGASPDEIYFTAGATEGINLALSGAIQAYDLNHVLTSRIEHKAVLATLKRHEKEGDIETSFVKLDERGNVDLYHLENLLRANPRTLIALMHGNNEIGNLTDIQAIGVLARRYNAVFFTDTTQTMGKVRFDLQDIDFLVGSAHKFHGPKGAGFIYINKKHHLKPLIYGGGQESGQRGGTENVTGIVGLAKALEVAYRNLDENQTKICKLKQYLVSKLAISGIEGICYNGESKSLENSVANVLSVSFPCLSTGSLVAGLDQIGIAVSGGSACSGRGTSHVIRALACEADKENVRFSFSKFNTFEELDRVVAAIVRIYESDPLVAAGKAWKNIASWALDSSGGARQFQF</sequence>
<dbReference type="AlphaFoldDB" id="C6VXC9"/>
<gene>
    <name evidence="12" type="ordered locus">Dfer_2049</name>
</gene>
<dbReference type="InterPro" id="IPR015424">
    <property type="entry name" value="PyrdxlP-dep_Trfase"/>
</dbReference>
<dbReference type="GO" id="GO:0046872">
    <property type="term" value="F:metal ion binding"/>
    <property type="evidence" value="ECO:0007669"/>
    <property type="project" value="UniProtKB-KW"/>
</dbReference>
<dbReference type="STRING" id="471854.Dfer_2049"/>
<keyword evidence="4 12" id="KW-0808">Transferase</keyword>
<evidence type="ECO:0000256" key="1">
    <source>
        <dbReference type="ARBA" id="ARBA00001933"/>
    </source>
</evidence>
<feature type="domain" description="Aminotransferase class V" evidence="11">
    <location>
        <begin position="3"/>
        <end position="363"/>
    </location>
</feature>
<dbReference type="InterPro" id="IPR016454">
    <property type="entry name" value="Cysteine_dSase"/>
</dbReference>
<dbReference type="PANTHER" id="PTHR11601:SF34">
    <property type="entry name" value="CYSTEINE DESULFURASE"/>
    <property type="match status" value="1"/>
</dbReference>
<dbReference type="InterPro" id="IPR000192">
    <property type="entry name" value="Aminotrans_V_dom"/>
</dbReference>
<evidence type="ECO:0000259" key="11">
    <source>
        <dbReference type="Pfam" id="PF00266"/>
    </source>
</evidence>
<dbReference type="PIRSF" id="PIRSF005572">
    <property type="entry name" value="NifS"/>
    <property type="match status" value="1"/>
</dbReference>
<dbReference type="Gene3D" id="3.90.1150.10">
    <property type="entry name" value="Aspartate Aminotransferase, domain 1"/>
    <property type="match status" value="1"/>
</dbReference>
<evidence type="ECO:0000256" key="3">
    <source>
        <dbReference type="ARBA" id="ARBA00012239"/>
    </source>
</evidence>
<dbReference type="RefSeq" id="WP_015811524.1">
    <property type="nucleotide sequence ID" value="NC_013037.1"/>
</dbReference>
<dbReference type="GO" id="GO:0051536">
    <property type="term" value="F:iron-sulfur cluster binding"/>
    <property type="evidence" value="ECO:0007669"/>
    <property type="project" value="UniProtKB-KW"/>
</dbReference>
<protein>
    <recommendedName>
        <fullName evidence="3">cysteine desulfurase</fullName>
        <ecNumber evidence="3">2.8.1.7</ecNumber>
    </recommendedName>
</protein>
<dbReference type="Proteomes" id="UP000002011">
    <property type="component" value="Chromosome"/>
</dbReference>
<evidence type="ECO:0000256" key="9">
    <source>
        <dbReference type="ARBA" id="ARBA00050776"/>
    </source>
</evidence>
<accession>C6VXC9</accession>
<proteinExistence type="inferred from homology"/>
<dbReference type="GO" id="GO:0008483">
    <property type="term" value="F:transaminase activity"/>
    <property type="evidence" value="ECO:0007669"/>
    <property type="project" value="UniProtKB-KW"/>
</dbReference>
<dbReference type="Gene3D" id="3.40.640.10">
    <property type="entry name" value="Type I PLP-dependent aspartate aminotransferase-like (Major domain)"/>
    <property type="match status" value="1"/>
</dbReference>
<comment type="catalytic activity">
    <reaction evidence="9">
        <text>(sulfur carrier)-H + L-cysteine = (sulfur carrier)-SH + L-alanine</text>
        <dbReference type="Rhea" id="RHEA:43892"/>
        <dbReference type="Rhea" id="RHEA-COMP:14737"/>
        <dbReference type="Rhea" id="RHEA-COMP:14739"/>
        <dbReference type="ChEBI" id="CHEBI:29917"/>
        <dbReference type="ChEBI" id="CHEBI:35235"/>
        <dbReference type="ChEBI" id="CHEBI:57972"/>
        <dbReference type="ChEBI" id="CHEBI:64428"/>
        <dbReference type="EC" id="2.8.1.7"/>
    </reaction>
</comment>
<evidence type="ECO:0000256" key="4">
    <source>
        <dbReference type="ARBA" id="ARBA00022679"/>
    </source>
</evidence>
<name>C6VXC9_DYAFD</name>
<dbReference type="GO" id="GO:0031071">
    <property type="term" value="F:cysteine desulfurase activity"/>
    <property type="evidence" value="ECO:0007669"/>
    <property type="project" value="UniProtKB-EC"/>
</dbReference>
<evidence type="ECO:0000313" key="13">
    <source>
        <dbReference type="Proteomes" id="UP000002011"/>
    </source>
</evidence>
<dbReference type="EC" id="2.8.1.7" evidence="3"/>
<dbReference type="InterPro" id="IPR015422">
    <property type="entry name" value="PyrdxlP-dep_Trfase_small"/>
</dbReference>
<dbReference type="eggNOG" id="COG1104">
    <property type="taxonomic scope" value="Bacteria"/>
</dbReference>
<evidence type="ECO:0000256" key="8">
    <source>
        <dbReference type="ARBA" id="ARBA00023014"/>
    </source>
</evidence>
<keyword evidence="5" id="KW-0479">Metal-binding</keyword>